<proteinExistence type="predicted"/>
<organism evidence="2 3">
    <name type="scientific">Psychroflexus salarius</name>
    <dbReference type="NCBI Taxonomy" id="1155689"/>
    <lineage>
        <taxon>Bacteria</taxon>
        <taxon>Pseudomonadati</taxon>
        <taxon>Bacteroidota</taxon>
        <taxon>Flavobacteriia</taxon>
        <taxon>Flavobacteriales</taxon>
        <taxon>Flavobacteriaceae</taxon>
        <taxon>Psychroflexus</taxon>
    </lineage>
</organism>
<accession>A0A1M4US46</accession>
<keyword evidence="1" id="KW-0472">Membrane</keyword>
<dbReference type="OrthoDB" id="1113942at2"/>
<keyword evidence="1" id="KW-0812">Transmembrane</keyword>
<dbReference type="RefSeq" id="WP_073192529.1">
    <property type="nucleotide sequence ID" value="NZ_FQTW01000003.1"/>
</dbReference>
<name>A0A1M4US46_9FLAO</name>
<evidence type="ECO:0008006" key="4">
    <source>
        <dbReference type="Google" id="ProtNLM"/>
    </source>
</evidence>
<dbReference type="Proteomes" id="UP000184462">
    <property type="component" value="Unassembled WGS sequence"/>
</dbReference>
<dbReference type="STRING" id="1155689.SAMN05444278_10377"/>
<protein>
    <recommendedName>
        <fullName evidence="4">Outer membrane protein beta-barrel domain-containing protein</fullName>
    </recommendedName>
</protein>
<dbReference type="AlphaFoldDB" id="A0A1M4US46"/>
<feature type="transmembrane region" description="Helical" evidence="1">
    <location>
        <begin position="48"/>
        <end position="70"/>
    </location>
</feature>
<dbReference type="EMBL" id="FQTW01000003">
    <property type="protein sequence ID" value="SHE59467.1"/>
    <property type="molecule type" value="Genomic_DNA"/>
</dbReference>
<keyword evidence="3" id="KW-1185">Reference proteome</keyword>
<sequence>MSDLGKHIDRVFQEGLNDFQPEAPQQAWRNIESQLQPKTKSRLIPFWFYKYAGVAAIAVLMFGLGFYYNYTQNTSVANNSQGFSEIDYDVNFTTEISTISPEAFSIIYQDLSLLSRPSVEADVTNQNLDKTQFEEQMQVSSVNSLLKQKSISSSNNVINSEAIPIFNFKMASTKAKEVKTLKNRWSLNPQVAPVFSNAMTNTSSLGSNFSSEGNAVNMAYGVNLAYKLTEKLKLRTGVNQVNLSYVTNDVTMTFDNPAFSDANINLNANNQYYAVVSSTEMANYGGENFRTAQNFGNINQQLGFIEIPLELEYQLINKKIGVNVIGGASTLILNNNALVFETTTTQTEIGQANNLNETSFSTNLGLGINYGLSKQWSFNFEPTFKYQINTFKSGTTNIQPYYFGVFTGVQFKF</sequence>
<reference evidence="2 3" key="1">
    <citation type="submission" date="2016-11" db="EMBL/GenBank/DDBJ databases">
        <authorList>
            <person name="Jaros S."/>
            <person name="Januszkiewicz K."/>
            <person name="Wedrychowicz H."/>
        </authorList>
    </citation>
    <scope>NUCLEOTIDE SEQUENCE [LARGE SCALE GENOMIC DNA]</scope>
    <source>
        <strain evidence="2 3">DSM 25661</strain>
    </source>
</reference>
<keyword evidence="1" id="KW-1133">Transmembrane helix</keyword>
<gene>
    <name evidence="2" type="ORF">SAMN05444278_10377</name>
</gene>
<evidence type="ECO:0000256" key="1">
    <source>
        <dbReference type="SAM" id="Phobius"/>
    </source>
</evidence>
<evidence type="ECO:0000313" key="2">
    <source>
        <dbReference type="EMBL" id="SHE59467.1"/>
    </source>
</evidence>
<evidence type="ECO:0000313" key="3">
    <source>
        <dbReference type="Proteomes" id="UP000184462"/>
    </source>
</evidence>